<keyword evidence="3 5" id="KW-1133">Transmembrane helix</keyword>
<organism evidence="6 7">
    <name type="scientific">Pseudoalteromonas caenipelagi</name>
    <dbReference type="NCBI Taxonomy" id="2726988"/>
    <lineage>
        <taxon>Bacteria</taxon>
        <taxon>Pseudomonadati</taxon>
        <taxon>Pseudomonadota</taxon>
        <taxon>Gammaproteobacteria</taxon>
        <taxon>Alteromonadales</taxon>
        <taxon>Pseudoalteromonadaceae</taxon>
        <taxon>Pseudoalteromonas</taxon>
    </lineage>
</organism>
<dbReference type="Pfam" id="PF01124">
    <property type="entry name" value="MAPEG"/>
    <property type="match status" value="1"/>
</dbReference>
<dbReference type="Proteomes" id="UP000586305">
    <property type="component" value="Unassembled WGS sequence"/>
</dbReference>
<evidence type="ECO:0000256" key="5">
    <source>
        <dbReference type="SAM" id="Phobius"/>
    </source>
</evidence>
<feature type="transmembrane region" description="Helical" evidence="5">
    <location>
        <begin position="90"/>
        <end position="107"/>
    </location>
</feature>
<dbReference type="InterPro" id="IPR001129">
    <property type="entry name" value="Membr-assoc_MAPEG"/>
</dbReference>
<dbReference type="RefSeq" id="WP_171625214.1">
    <property type="nucleotide sequence ID" value="NZ_JABBPG010000002.1"/>
</dbReference>
<evidence type="ECO:0000256" key="1">
    <source>
        <dbReference type="ARBA" id="ARBA00004370"/>
    </source>
</evidence>
<dbReference type="GO" id="GO:0016020">
    <property type="term" value="C:membrane"/>
    <property type="evidence" value="ECO:0007669"/>
    <property type="project" value="UniProtKB-SubCell"/>
</dbReference>
<gene>
    <name evidence="6" type="ORF">HG263_06240</name>
</gene>
<proteinExistence type="predicted"/>
<evidence type="ECO:0008006" key="8">
    <source>
        <dbReference type="Google" id="ProtNLM"/>
    </source>
</evidence>
<evidence type="ECO:0000256" key="4">
    <source>
        <dbReference type="ARBA" id="ARBA00023136"/>
    </source>
</evidence>
<keyword evidence="7" id="KW-1185">Reference proteome</keyword>
<comment type="caution">
    <text evidence="6">The sequence shown here is derived from an EMBL/GenBank/DDBJ whole genome shotgun (WGS) entry which is preliminary data.</text>
</comment>
<dbReference type="InterPro" id="IPR023352">
    <property type="entry name" value="MAPEG-like_dom_sf"/>
</dbReference>
<reference evidence="6 7" key="1">
    <citation type="submission" date="2020-04" db="EMBL/GenBank/DDBJ databases">
        <title>Pseudoalteromonas caenipelagi sp. nov., isolated from a tidal flat.</title>
        <authorList>
            <person name="Park S."/>
            <person name="Yoon J.-H."/>
        </authorList>
    </citation>
    <scope>NUCLEOTIDE SEQUENCE [LARGE SCALE GENOMIC DNA]</scope>
    <source>
        <strain evidence="6 7">JBTF-M23</strain>
    </source>
</reference>
<dbReference type="AlphaFoldDB" id="A0A849V975"/>
<dbReference type="SUPFAM" id="SSF161084">
    <property type="entry name" value="MAPEG domain-like"/>
    <property type="match status" value="1"/>
</dbReference>
<evidence type="ECO:0000313" key="7">
    <source>
        <dbReference type="Proteomes" id="UP000586305"/>
    </source>
</evidence>
<evidence type="ECO:0000256" key="3">
    <source>
        <dbReference type="ARBA" id="ARBA00022989"/>
    </source>
</evidence>
<evidence type="ECO:0000313" key="6">
    <source>
        <dbReference type="EMBL" id="NOU50139.1"/>
    </source>
</evidence>
<sequence length="141" mass="16109">MHITPNLLVIIAMFVQTMLTFAVMIIMGRRRFAAARHGQLKKDDFKTMQLSHAPEPVLLASRNFENQFEIPVLFFVVSLLALQLNNTGWIFAVCAILFAFSRILHSFAHITGNHVMTRFRLFLVGCGLLFAQWITLLVTFI</sequence>
<evidence type="ECO:0000256" key="2">
    <source>
        <dbReference type="ARBA" id="ARBA00022692"/>
    </source>
</evidence>
<dbReference type="EMBL" id="JABBPG010000002">
    <property type="protein sequence ID" value="NOU50139.1"/>
    <property type="molecule type" value="Genomic_DNA"/>
</dbReference>
<name>A0A849V975_9GAMM</name>
<keyword evidence="4 5" id="KW-0472">Membrane</keyword>
<dbReference type="Gene3D" id="1.20.120.550">
    <property type="entry name" value="Membrane associated eicosanoid/glutathione metabolism-like domain"/>
    <property type="match status" value="1"/>
</dbReference>
<protein>
    <recommendedName>
        <fullName evidence="8">MAPEG family protein</fullName>
    </recommendedName>
</protein>
<keyword evidence="2 5" id="KW-0812">Transmembrane</keyword>
<feature type="transmembrane region" description="Helical" evidence="5">
    <location>
        <begin position="6"/>
        <end position="27"/>
    </location>
</feature>
<feature type="transmembrane region" description="Helical" evidence="5">
    <location>
        <begin position="119"/>
        <end position="140"/>
    </location>
</feature>
<comment type="subcellular location">
    <subcellularLocation>
        <location evidence="1">Membrane</location>
    </subcellularLocation>
</comment>
<accession>A0A849V975</accession>